<dbReference type="AlphaFoldDB" id="A0AAF0V0Q6"/>
<keyword evidence="3" id="KW-1185">Reference proteome</keyword>
<dbReference type="EMBL" id="CP133622">
    <property type="protein sequence ID" value="WMV54596.1"/>
    <property type="molecule type" value="Genomic_DNA"/>
</dbReference>
<dbReference type="Pfam" id="PF13966">
    <property type="entry name" value="zf-RVT"/>
    <property type="match status" value="1"/>
</dbReference>
<proteinExistence type="predicted"/>
<organism evidence="2 3">
    <name type="scientific">Solanum verrucosum</name>
    <dbReference type="NCBI Taxonomy" id="315347"/>
    <lineage>
        <taxon>Eukaryota</taxon>
        <taxon>Viridiplantae</taxon>
        <taxon>Streptophyta</taxon>
        <taxon>Embryophyta</taxon>
        <taxon>Tracheophyta</taxon>
        <taxon>Spermatophyta</taxon>
        <taxon>Magnoliopsida</taxon>
        <taxon>eudicotyledons</taxon>
        <taxon>Gunneridae</taxon>
        <taxon>Pentapetalae</taxon>
        <taxon>asterids</taxon>
        <taxon>lamiids</taxon>
        <taxon>Solanales</taxon>
        <taxon>Solanaceae</taxon>
        <taxon>Solanoideae</taxon>
        <taxon>Solaneae</taxon>
        <taxon>Solanum</taxon>
    </lineage>
</organism>
<dbReference type="InterPro" id="IPR026960">
    <property type="entry name" value="RVT-Znf"/>
</dbReference>
<name>A0AAF0V0Q6_SOLVR</name>
<evidence type="ECO:0000313" key="3">
    <source>
        <dbReference type="Proteomes" id="UP001234989"/>
    </source>
</evidence>
<protein>
    <recommendedName>
        <fullName evidence="1">Reverse transcriptase zinc-binding domain-containing protein</fullName>
    </recommendedName>
</protein>
<feature type="domain" description="Reverse transcriptase zinc-binding" evidence="1">
    <location>
        <begin position="23"/>
        <end position="88"/>
    </location>
</feature>
<evidence type="ECO:0000259" key="1">
    <source>
        <dbReference type="Pfam" id="PF13966"/>
    </source>
</evidence>
<accession>A0AAF0V0Q6</accession>
<sequence>MQAPELQGNLHIRLEMLTIGARFSIKKLYIAQMPQLPKFPWKCITLQTSNHPRHKFILWLALRKRLATVDRLAKFGVQDTDMAGVYKNHWGLATRGRLDHQLGNKKGRTRKTIGIVIKVPEACEYEASGGDGASQAGCEDSPGSNWPSACGMTTGVYGTTVSGPTAPDFLPNSGLATSFILDATVILHVYPPYYLVEH</sequence>
<gene>
    <name evidence="2" type="ORF">MTR67_047981</name>
</gene>
<dbReference type="Proteomes" id="UP001234989">
    <property type="component" value="Chromosome 11"/>
</dbReference>
<reference evidence="2" key="1">
    <citation type="submission" date="2023-08" db="EMBL/GenBank/DDBJ databases">
        <title>A de novo genome assembly of Solanum verrucosum Schlechtendal, a Mexican diploid species geographically isolated from the other diploid A-genome species in potato relatives.</title>
        <authorList>
            <person name="Hosaka K."/>
        </authorList>
    </citation>
    <scope>NUCLEOTIDE SEQUENCE</scope>
    <source>
        <tissue evidence="2">Young leaves</tissue>
    </source>
</reference>
<evidence type="ECO:0000313" key="2">
    <source>
        <dbReference type="EMBL" id="WMV54596.1"/>
    </source>
</evidence>